<evidence type="ECO:0000313" key="3">
    <source>
        <dbReference type="EMBL" id="KAG5529314.1"/>
    </source>
</evidence>
<protein>
    <recommendedName>
        <fullName evidence="5">Protein CPR-5-like</fullName>
    </recommendedName>
</protein>
<keyword evidence="4" id="KW-1185">Reference proteome</keyword>
<feature type="transmembrane region" description="Helical" evidence="2">
    <location>
        <begin position="492"/>
        <end position="513"/>
    </location>
</feature>
<keyword evidence="2" id="KW-1133">Transmembrane helix</keyword>
<reference evidence="3" key="1">
    <citation type="submission" date="2020-08" db="EMBL/GenBank/DDBJ databases">
        <title>Plant Genome Project.</title>
        <authorList>
            <person name="Zhang R.-G."/>
        </authorList>
    </citation>
    <scope>NUCLEOTIDE SEQUENCE</scope>
    <source>
        <strain evidence="3">WSP0</strain>
        <tissue evidence="3">Leaf</tissue>
    </source>
</reference>
<proteinExistence type="predicted"/>
<feature type="compositionally biased region" description="Low complexity" evidence="1">
    <location>
        <begin position="90"/>
        <end position="102"/>
    </location>
</feature>
<dbReference type="AlphaFoldDB" id="A0AAV6IPJ1"/>
<dbReference type="GO" id="GO:0010090">
    <property type="term" value="P:trichome morphogenesis"/>
    <property type="evidence" value="ECO:0007669"/>
    <property type="project" value="InterPro"/>
</dbReference>
<feature type="transmembrane region" description="Helical" evidence="2">
    <location>
        <begin position="443"/>
        <end position="459"/>
    </location>
</feature>
<evidence type="ECO:0000256" key="1">
    <source>
        <dbReference type="SAM" id="MobiDB-lite"/>
    </source>
</evidence>
<evidence type="ECO:0000256" key="2">
    <source>
        <dbReference type="SAM" id="Phobius"/>
    </source>
</evidence>
<dbReference type="Proteomes" id="UP000823749">
    <property type="component" value="Chromosome 10"/>
</dbReference>
<dbReference type="InterPro" id="IPR044708">
    <property type="entry name" value="CPR5"/>
</dbReference>
<keyword evidence="2" id="KW-0472">Membrane</keyword>
<dbReference type="EMBL" id="JACTNZ010000010">
    <property type="protein sequence ID" value="KAG5529314.1"/>
    <property type="molecule type" value="Genomic_DNA"/>
</dbReference>
<dbReference type="PANTHER" id="PTHR35322">
    <property type="entry name" value="PROTEIN CPR-5"/>
    <property type="match status" value="1"/>
</dbReference>
<feature type="transmembrane region" description="Helical" evidence="2">
    <location>
        <begin position="380"/>
        <end position="403"/>
    </location>
</feature>
<dbReference type="GO" id="GO:0010150">
    <property type="term" value="P:leaf senescence"/>
    <property type="evidence" value="ECO:0007669"/>
    <property type="project" value="InterPro"/>
</dbReference>
<feature type="transmembrane region" description="Helical" evidence="2">
    <location>
        <begin position="415"/>
        <end position="437"/>
    </location>
</feature>
<comment type="caution">
    <text evidence="3">The sequence shown here is derived from an EMBL/GenBank/DDBJ whole genome shotgun (WGS) entry which is preliminary data.</text>
</comment>
<evidence type="ECO:0008006" key="5">
    <source>
        <dbReference type="Google" id="ProtNLM"/>
    </source>
</evidence>
<dbReference type="GO" id="GO:0006952">
    <property type="term" value="P:defense response"/>
    <property type="evidence" value="ECO:0007669"/>
    <property type="project" value="InterPro"/>
</dbReference>
<feature type="region of interest" description="Disordered" evidence="1">
    <location>
        <begin position="1"/>
        <end position="108"/>
    </location>
</feature>
<accession>A0AAV6IPJ1</accession>
<keyword evidence="2" id="KW-0812">Transmembrane</keyword>
<organism evidence="3 4">
    <name type="scientific">Rhododendron griersonianum</name>
    <dbReference type="NCBI Taxonomy" id="479676"/>
    <lineage>
        <taxon>Eukaryota</taxon>
        <taxon>Viridiplantae</taxon>
        <taxon>Streptophyta</taxon>
        <taxon>Embryophyta</taxon>
        <taxon>Tracheophyta</taxon>
        <taxon>Spermatophyta</taxon>
        <taxon>Magnoliopsida</taxon>
        <taxon>eudicotyledons</taxon>
        <taxon>Gunneridae</taxon>
        <taxon>Pentapetalae</taxon>
        <taxon>asterids</taxon>
        <taxon>Ericales</taxon>
        <taxon>Ericaceae</taxon>
        <taxon>Ericoideae</taxon>
        <taxon>Rhodoreae</taxon>
        <taxon>Rhododendron</taxon>
    </lineage>
</organism>
<name>A0AAV6IPJ1_9ERIC</name>
<feature type="compositionally biased region" description="Basic residues" evidence="1">
    <location>
        <begin position="71"/>
        <end position="80"/>
    </location>
</feature>
<feature type="compositionally biased region" description="Low complexity" evidence="1">
    <location>
        <begin position="59"/>
        <end position="70"/>
    </location>
</feature>
<gene>
    <name evidence="3" type="ORF">RHGRI_029874</name>
</gene>
<evidence type="ECO:0000313" key="4">
    <source>
        <dbReference type="Proteomes" id="UP000823749"/>
    </source>
</evidence>
<dbReference type="PANTHER" id="PTHR35322:SF2">
    <property type="entry name" value="PROTEIN CPR-5"/>
    <property type="match status" value="1"/>
</dbReference>
<sequence>MDAAPPSLDPLHSPTHKPLPPMDAAPPSLDPLHSPTHETLPPAAADSTQTTSIPPPSKPTGKPTSTSTKTTTKKLKNKKKLSVDGSEAPSSSTSSYCSSSTSHPVQRGVRLRNPRVFIGSARQKEGDVEALALPLGMSIAAVVAQARSILLLLSRWTQQGKKSSVPTSLLRVLERKNTTGGAIAVDHLSEVFGHKFDLFVKNFEKSFRSTLMTLRFINESSQSDREHRRHLNRESNYFSDMTAQVSRNDEHCLTCTSGVRSCQPEAVGPTISSEEHFGILGESKIQDQMKEKQHTLHSDLNFLERCKLSMGTKRASFKAEKFKTELEETRHAELLKKCTDCLVAGLLIMLASIGYGTNPIHGGSQSTCHHSIQDNGSYHVIFQVLSRVIFGLLMILAIAYLLLLRSSVSSQTMPVTFILMLGVACGFAGKLCIDTLGGSGYHWLLYWEVLCLLHFFSSVRTSDLFHILYGPISVSHGGAMEKTMFPYWIRRFFFYAVVLLLLLMICGLVPFASPTEWKDHLSLKVMDLLQPTSEWN</sequence>